<proteinExistence type="predicted"/>
<protein>
    <recommendedName>
        <fullName evidence="3">DUF2634 domain-containing protein</fullName>
    </recommendedName>
</protein>
<dbReference type="RefSeq" id="WP_322808625.1">
    <property type="nucleotide sequence ID" value="NZ_JAVBVO010000003.1"/>
</dbReference>
<dbReference type="InterPro" id="IPR020288">
    <property type="entry name" value="Sheath_initiator"/>
</dbReference>
<reference evidence="1" key="1">
    <citation type="submission" date="2023-08" db="EMBL/GenBank/DDBJ databases">
        <title>Genomic characterization of piscicolin 126 produced by Carnobacterium maltaromaticum CM22 strain isolated from salmon (Salmo salar).</title>
        <authorList>
            <person name="Gonzalez-Gragera E."/>
            <person name="Garcia-Lopez J.D."/>
            <person name="Teso-Perez C."/>
            <person name="Gimenez-Hernandez I."/>
            <person name="Peralta-Sanchez J.M."/>
            <person name="Valdivia E."/>
            <person name="Montalban-Lopez M."/>
            <person name="Martin-Platero A.M."/>
            <person name="Banos A."/>
            <person name="Martinez-Bueno M."/>
        </authorList>
    </citation>
    <scope>NUCLEOTIDE SEQUENCE</scope>
    <source>
        <strain evidence="1">CM22</strain>
    </source>
</reference>
<name>A0AAW9JN57_CARML</name>
<dbReference type="Proteomes" id="UP001290462">
    <property type="component" value="Unassembled WGS sequence"/>
</dbReference>
<evidence type="ECO:0000313" key="2">
    <source>
        <dbReference type="Proteomes" id="UP001290462"/>
    </source>
</evidence>
<sequence>MKSISLSKDDDINLINGSFFLVESEDEVLQSITSLLRIRLGEFDLDEYIGLDRNNLLGKKFSANGARDDLIECMSQDNRIEMVNELSIVASGRTISIKFEAKLISTEYETDSTIKGEVQLNV</sequence>
<dbReference type="EMBL" id="JAVBVO010000003">
    <property type="protein sequence ID" value="MDZ5758045.1"/>
    <property type="molecule type" value="Genomic_DNA"/>
</dbReference>
<evidence type="ECO:0008006" key="3">
    <source>
        <dbReference type="Google" id="ProtNLM"/>
    </source>
</evidence>
<evidence type="ECO:0000313" key="1">
    <source>
        <dbReference type="EMBL" id="MDZ5758045.1"/>
    </source>
</evidence>
<dbReference type="Pfam" id="PF10934">
    <property type="entry name" value="Sheath_initiator"/>
    <property type="match status" value="1"/>
</dbReference>
<accession>A0AAW9JN57</accession>
<comment type="caution">
    <text evidence="1">The sequence shown here is derived from an EMBL/GenBank/DDBJ whole genome shotgun (WGS) entry which is preliminary data.</text>
</comment>
<organism evidence="1 2">
    <name type="scientific">Carnobacterium maltaromaticum</name>
    <name type="common">Carnobacterium piscicola</name>
    <dbReference type="NCBI Taxonomy" id="2751"/>
    <lineage>
        <taxon>Bacteria</taxon>
        <taxon>Bacillati</taxon>
        <taxon>Bacillota</taxon>
        <taxon>Bacilli</taxon>
        <taxon>Lactobacillales</taxon>
        <taxon>Carnobacteriaceae</taxon>
        <taxon>Carnobacterium</taxon>
    </lineage>
</organism>
<dbReference type="AlphaFoldDB" id="A0AAW9JN57"/>
<gene>
    <name evidence="1" type="ORF">RAK27_05180</name>
</gene>